<evidence type="ECO:0000313" key="5">
    <source>
        <dbReference type="Proteomes" id="UP000029095"/>
    </source>
</evidence>
<dbReference type="AlphaFoldDB" id="A0A086MQZ0"/>
<dbReference type="GO" id="GO:0044281">
    <property type="term" value="P:small molecule metabolic process"/>
    <property type="evidence" value="ECO:0007669"/>
    <property type="project" value="UniProtKB-ARBA"/>
</dbReference>
<gene>
    <name evidence="4" type="ORF">FM21_35660</name>
</gene>
<dbReference type="Gene3D" id="3.90.850.10">
    <property type="entry name" value="Fumarylacetoacetase-like, C-terminal domain"/>
    <property type="match status" value="1"/>
</dbReference>
<dbReference type="RefSeq" id="WP_043386426.1">
    <property type="nucleotide sequence ID" value="NZ_KN039951.1"/>
</dbReference>
<dbReference type="HOGENOM" id="CLU_028458_3_4_11"/>
<evidence type="ECO:0000256" key="2">
    <source>
        <dbReference type="ARBA" id="ARBA00022723"/>
    </source>
</evidence>
<keyword evidence="2" id="KW-0479">Metal-binding</keyword>
<dbReference type="STRING" id="1915400.FM21_35660"/>
<dbReference type="InterPro" id="IPR036663">
    <property type="entry name" value="Fumarylacetoacetase_C_sf"/>
</dbReference>
<reference evidence="4 5" key="1">
    <citation type="submission" date="2014-05" db="EMBL/GenBank/DDBJ databases">
        <title>Complete genome sequence of the Streptomyces mutabilis TRM45540.</title>
        <authorList>
            <person name="Luo X."/>
            <person name="Zhang L."/>
        </authorList>
    </citation>
    <scope>NUCLEOTIDE SEQUENCE [LARGE SCALE GENOMIC DNA]</scope>
    <source>
        <strain evidence="4 5">TRM45540</strain>
    </source>
</reference>
<evidence type="ECO:0000256" key="1">
    <source>
        <dbReference type="ARBA" id="ARBA00010211"/>
    </source>
</evidence>
<evidence type="ECO:0000259" key="3">
    <source>
        <dbReference type="Pfam" id="PF01557"/>
    </source>
</evidence>
<dbReference type="InterPro" id="IPR051121">
    <property type="entry name" value="FAH"/>
</dbReference>
<accession>A0A086MQZ0</accession>
<dbReference type="GO" id="GO:0016829">
    <property type="term" value="F:lyase activity"/>
    <property type="evidence" value="ECO:0007669"/>
    <property type="project" value="UniProtKB-KW"/>
</dbReference>
<feature type="domain" description="Fumarylacetoacetase-like C-terminal" evidence="3">
    <location>
        <begin position="77"/>
        <end position="280"/>
    </location>
</feature>
<sequence length="284" mass="30559">MQLMRIGPSGDERPVVRVDEHTYIDVSDLVEDYNEAFFAAGGPRLLREAVTARRASEAIHRFGTDRIGAPIARPHQILGVGANYRGPGTHAPPPREPLVFSKAPNSLCGPYDPVRVPRGSTQTDWEVELGIVIGTRSHCLADDAAATAAIAGYVLVNDITERSFQKERGGQWLKGKSAPTFNPCGPWLATPDELGDTSDLRLWLDHNGTRRQDGTTADIIFSPAHVVHHLSQFMVLEPGDLINTGTPFGAGKDLNPPQYLSPGDTLTCGGDGLGSQHQTVTAAL</sequence>
<organism evidence="4 5">
    <name type="scientific">Streptomyces mutabilis</name>
    <dbReference type="NCBI Taxonomy" id="67332"/>
    <lineage>
        <taxon>Bacteria</taxon>
        <taxon>Bacillati</taxon>
        <taxon>Actinomycetota</taxon>
        <taxon>Actinomycetes</taxon>
        <taxon>Kitasatosporales</taxon>
        <taxon>Streptomycetaceae</taxon>
        <taxon>Streptomyces</taxon>
    </lineage>
</organism>
<name>A0A086MQZ0_9ACTN</name>
<proteinExistence type="inferred from homology"/>
<dbReference type="Proteomes" id="UP000029095">
    <property type="component" value="Unassembled WGS sequence"/>
</dbReference>
<dbReference type="EMBL" id="JNFQ01000008">
    <property type="protein sequence ID" value="KFG71308.1"/>
    <property type="molecule type" value="Genomic_DNA"/>
</dbReference>
<comment type="caution">
    <text evidence="4">The sequence shown here is derived from an EMBL/GenBank/DDBJ whole genome shotgun (WGS) entry which is preliminary data.</text>
</comment>
<keyword evidence="5" id="KW-1185">Reference proteome</keyword>
<protein>
    <submittedName>
        <fullName evidence="4">Ureidoglycolate lyase</fullName>
    </submittedName>
</protein>
<keyword evidence="4" id="KW-0456">Lyase</keyword>
<dbReference type="PANTHER" id="PTHR42796">
    <property type="entry name" value="FUMARYLACETOACETATE HYDROLASE DOMAIN-CONTAINING PROTEIN 2A-RELATED"/>
    <property type="match status" value="1"/>
</dbReference>
<dbReference type="Pfam" id="PF01557">
    <property type="entry name" value="FAA_hydrolase"/>
    <property type="match status" value="1"/>
</dbReference>
<evidence type="ECO:0000313" key="4">
    <source>
        <dbReference type="EMBL" id="KFG71308.1"/>
    </source>
</evidence>
<dbReference type="GO" id="GO:0046872">
    <property type="term" value="F:metal ion binding"/>
    <property type="evidence" value="ECO:0007669"/>
    <property type="project" value="UniProtKB-KW"/>
</dbReference>
<dbReference type="PANTHER" id="PTHR42796:SF4">
    <property type="entry name" value="FUMARYLACETOACETATE HYDROLASE DOMAIN-CONTAINING PROTEIN 2A"/>
    <property type="match status" value="1"/>
</dbReference>
<dbReference type="SUPFAM" id="SSF56529">
    <property type="entry name" value="FAH"/>
    <property type="match status" value="1"/>
</dbReference>
<comment type="similarity">
    <text evidence="1">Belongs to the FAH family.</text>
</comment>
<dbReference type="InterPro" id="IPR011234">
    <property type="entry name" value="Fumarylacetoacetase-like_C"/>
</dbReference>